<dbReference type="OMA" id="PQRAYKN"/>
<feature type="region of interest" description="Disordered" evidence="1">
    <location>
        <begin position="346"/>
        <end position="396"/>
    </location>
</feature>
<organism evidence="2 3">
    <name type="scientific">Aureobasidium subglaciale (strain EXF-2481)</name>
    <name type="common">Aureobasidium pullulans var. subglaciale</name>
    <dbReference type="NCBI Taxonomy" id="1043005"/>
    <lineage>
        <taxon>Eukaryota</taxon>
        <taxon>Fungi</taxon>
        <taxon>Dikarya</taxon>
        <taxon>Ascomycota</taxon>
        <taxon>Pezizomycotina</taxon>
        <taxon>Dothideomycetes</taxon>
        <taxon>Dothideomycetidae</taxon>
        <taxon>Dothideales</taxon>
        <taxon>Saccotheciaceae</taxon>
        <taxon>Aureobasidium</taxon>
    </lineage>
</organism>
<dbReference type="InterPro" id="IPR016095">
    <property type="entry name" value="Ribosomal_uL1_3-a/b-sand"/>
</dbReference>
<dbReference type="InterPro" id="IPR028364">
    <property type="entry name" value="Ribosomal_uL1/biogenesis"/>
</dbReference>
<dbReference type="HOGENOM" id="CLU_026457_5_0_1"/>
<dbReference type="Pfam" id="PF00687">
    <property type="entry name" value="Ribosomal_L1"/>
    <property type="match status" value="1"/>
</dbReference>
<sequence>MAGDSKSLTTKVESGSPYQLDPSQTLRASTALLKKISGDSVAHKDNGGKANLLEDADEEEDSDETSTTVWLNVTTKKHIADQRKMKPGKIIVPFPLQSAASPSLRICLITADPQRKYKDLIASDRFPAQLSSRITRVLGTEKLKAKYKTYEARRQLFAEYDIFLADDRIITRLPALLGKVFYGTGAKRPIPVAMQGKPENARDEAGNKRAKLSEGGDKLKRSDITSEALAHEIERAVGAALVHLAPSTNVSIRVGKSSMTADQVAANIDAVVSSLTEKYIPKGWRNIRSLHIKGPNTAALPIWLADELWEDEADVLDKLPEPVVKDKKKRKRALLEAGAVNTAEAEDATLQKKRKSLDAADEETKAKKSKSDNAEKAARKAALKKQKEESKTAIAA</sequence>
<dbReference type="FunCoup" id="A0A074ZAD6">
    <property type="interactions" value="331"/>
</dbReference>
<dbReference type="AlphaFoldDB" id="A0A074ZAD6"/>
<dbReference type="GeneID" id="25366395"/>
<evidence type="ECO:0000256" key="1">
    <source>
        <dbReference type="SAM" id="MobiDB-lite"/>
    </source>
</evidence>
<dbReference type="Gene3D" id="3.30.190.20">
    <property type="match status" value="1"/>
</dbReference>
<dbReference type="CDD" id="cd00403">
    <property type="entry name" value="Ribosomal_L1"/>
    <property type="match status" value="1"/>
</dbReference>
<keyword evidence="3" id="KW-1185">Reference proteome</keyword>
<proteinExistence type="predicted"/>
<reference evidence="2 3" key="1">
    <citation type="journal article" date="2014" name="BMC Genomics">
        <title>Genome sequencing of four Aureobasidium pullulans varieties: biotechnological potential, stress tolerance, and description of new species.</title>
        <authorList>
            <person name="Gostin Ar C."/>
            <person name="Ohm R.A."/>
            <person name="Kogej T."/>
            <person name="Sonjak S."/>
            <person name="Turk M."/>
            <person name="Zajc J."/>
            <person name="Zalar P."/>
            <person name="Grube M."/>
            <person name="Sun H."/>
            <person name="Han J."/>
            <person name="Sharma A."/>
            <person name="Chiniquy J."/>
            <person name="Ngan C.Y."/>
            <person name="Lipzen A."/>
            <person name="Barry K."/>
            <person name="Grigoriev I.V."/>
            <person name="Gunde-Cimerman N."/>
        </authorList>
    </citation>
    <scope>NUCLEOTIDE SEQUENCE [LARGE SCALE GENOMIC DNA]</scope>
    <source>
        <strain evidence="2 3">EXF-2481</strain>
    </source>
</reference>
<dbReference type="Gene3D" id="3.40.50.790">
    <property type="match status" value="1"/>
</dbReference>
<dbReference type="SUPFAM" id="SSF56808">
    <property type="entry name" value="Ribosomal protein L1"/>
    <property type="match status" value="1"/>
</dbReference>
<evidence type="ECO:0008006" key="4">
    <source>
        <dbReference type="Google" id="ProtNLM"/>
    </source>
</evidence>
<accession>A0A074ZAD6</accession>
<name>A0A074ZAD6_AURSE</name>
<dbReference type="InterPro" id="IPR023674">
    <property type="entry name" value="Ribosomal_uL1-like"/>
</dbReference>
<protein>
    <recommendedName>
        <fullName evidence="4">Ribosomal protein L1</fullName>
    </recommendedName>
</protein>
<dbReference type="InParanoid" id="A0A074ZAD6"/>
<feature type="compositionally biased region" description="Acidic residues" evidence="1">
    <location>
        <begin position="54"/>
        <end position="64"/>
    </location>
</feature>
<feature type="region of interest" description="Disordered" evidence="1">
    <location>
        <begin position="37"/>
        <end position="67"/>
    </location>
</feature>
<dbReference type="RefSeq" id="XP_013344215.1">
    <property type="nucleotide sequence ID" value="XM_013488761.1"/>
</dbReference>
<gene>
    <name evidence="2" type="ORF">AUEXF2481DRAFT_39593</name>
</gene>
<dbReference type="Proteomes" id="UP000030641">
    <property type="component" value="Unassembled WGS sequence"/>
</dbReference>
<feature type="region of interest" description="Disordered" evidence="1">
    <location>
        <begin position="196"/>
        <end position="217"/>
    </location>
</feature>
<feature type="compositionally biased region" description="Basic and acidic residues" evidence="1">
    <location>
        <begin position="356"/>
        <end position="378"/>
    </location>
</feature>
<dbReference type="EMBL" id="KL584758">
    <property type="protein sequence ID" value="KEQ95736.1"/>
    <property type="molecule type" value="Genomic_DNA"/>
</dbReference>
<feature type="region of interest" description="Disordered" evidence="1">
    <location>
        <begin position="1"/>
        <end position="24"/>
    </location>
</feature>
<evidence type="ECO:0000313" key="2">
    <source>
        <dbReference type="EMBL" id="KEQ95736.1"/>
    </source>
</evidence>
<dbReference type="STRING" id="1043005.A0A074ZAD6"/>
<dbReference type="OrthoDB" id="10251727at2759"/>
<evidence type="ECO:0000313" key="3">
    <source>
        <dbReference type="Proteomes" id="UP000030641"/>
    </source>
</evidence>
<feature type="compositionally biased region" description="Basic and acidic residues" evidence="1">
    <location>
        <begin position="199"/>
        <end position="217"/>
    </location>
</feature>
<feature type="compositionally biased region" description="Basic and acidic residues" evidence="1">
    <location>
        <begin position="385"/>
        <end position="396"/>
    </location>
</feature>